<dbReference type="Proteomes" id="UP000019140">
    <property type="component" value="Unassembled WGS sequence"/>
</dbReference>
<sequence length="213" mass="23322">MAVWLGLLVVSLAGIHPAFGGGVTGRVVDHKGNAVEQAVVFVHTAPPDVPLPPTPDVAVMDQVNKNFVPEVLPIAVGTAVSFPNHDQVHHHVYSFSKAKTFEIPLYKGEAGEPIVFNKVGVVKVGCNIHDWMLGIILVVPTPFFTMTDAAGQYTLRDLPPGDYTLASWHRRSRTKVDKTLQQHRIESGTIQADFTLKLRRGRSRPASNSARYD</sequence>
<dbReference type="CDD" id="cd04221">
    <property type="entry name" value="MauL"/>
    <property type="match status" value="1"/>
</dbReference>
<dbReference type="SUPFAM" id="SSF49503">
    <property type="entry name" value="Cupredoxins"/>
    <property type="match status" value="1"/>
</dbReference>
<evidence type="ECO:0000256" key="1">
    <source>
        <dbReference type="SAM" id="SignalP"/>
    </source>
</evidence>
<proteinExistence type="predicted"/>
<dbReference type="InterPro" id="IPR008969">
    <property type="entry name" value="CarboxyPept-like_regulatory"/>
</dbReference>
<dbReference type="InterPro" id="IPR034242">
    <property type="entry name" value="MauL"/>
</dbReference>
<gene>
    <name evidence="2" type="ORF">ETSY2_34415</name>
</gene>
<evidence type="ECO:0000313" key="3">
    <source>
        <dbReference type="Proteomes" id="UP000019140"/>
    </source>
</evidence>
<name>W4LYJ8_9BACT</name>
<organism evidence="2 3">
    <name type="scientific">Candidatus Entotheonella gemina</name>
    <dbReference type="NCBI Taxonomy" id="1429439"/>
    <lineage>
        <taxon>Bacteria</taxon>
        <taxon>Pseudomonadati</taxon>
        <taxon>Nitrospinota/Tectimicrobiota group</taxon>
        <taxon>Candidatus Tectimicrobiota</taxon>
        <taxon>Candidatus Entotheonellia</taxon>
        <taxon>Candidatus Entotheonellales</taxon>
        <taxon>Candidatus Entotheonellaceae</taxon>
        <taxon>Candidatus Entotheonella</taxon>
    </lineage>
</organism>
<reference evidence="2 3" key="1">
    <citation type="journal article" date="2014" name="Nature">
        <title>An environmental bacterial taxon with a large and distinct metabolic repertoire.</title>
        <authorList>
            <person name="Wilson M.C."/>
            <person name="Mori T."/>
            <person name="Ruckert C."/>
            <person name="Uria A.R."/>
            <person name="Helf M.J."/>
            <person name="Takada K."/>
            <person name="Gernert C."/>
            <person name="Steffens U.A."/>
            <person name="Heycke N."/>
            <person name="Schmitt S."/>
            <person name="Rinke C."/>
            <person name="Helfrich E.J."/>
            <person name="Brachmann A.O."/>
            <person name="Gurgui C."/>
            <person name="Wakimoto T."/>
            <person name="Kracht M."/>
            <person name="Crusemann M."/>
            <person name="Hentschel U."/>
            <person name="Abe I."/>
            <person name="Matsunaga S."/>
            <person name="Kalinowski J."/>
            <person name="Takeyama H."/>
            <person name="Piel J."/>
        </authorList>
    </citation>
    <scope>NUCLEOTIDE SEQUENCE [LARGE SCALE GENOMIC DNA]</scope>
    <source>
        <strain evidence="3">TSY2</strain>
    </source>
</reference>
<keyword evidence="3" id="KW-1185">Reference proteome</keyword>
<dbReference type="SUPFAM" id="SSF49464">
    <property type="entry name" value="Carboxypeptidase regulatory domain-like"/>
    <property type="match status" value="1"/>
</dbReference>
<feature type="signal peptide" evidence="1">
    <location>
        <begin position="1"/>
        <end position="20"/>
    </location>
</feature>
<protein>
    <recommendedName>
        <fullName evidence="4">Methylamine utilization protein</fullName>
    </recommendedName>
</protein>
<dbReference type="HOGENOM" id="CLU_084768_0_0_7"/>
<dbReference type="InterPro" id="IPR008972">
    <property type="entry name" value="Cupredoxin"/>
</dbReference>
<dbReference type="Gene3D" id="2.60.40.420">
    <property type="entry name" value="Cupredoxins - blue copper proteins"/>
    <property type="match status" value="1"/>
</dbReference>
<keyword evidence="1" id="KW-0732">Signal</keyword>
<evidence type="ECO:0000313" key="2">
    <source>
        <dbReference type="EMBL" id="ETX02978.1"/>
    </source>
</evidence>
<dbReference type="AlphaFoldDB" id="W4LYJ8"/>
<dbReference type="EMBL" id="AZHX01001476">
    <property type="protein sequence ID" value="ETX02978.1"/>
    <property type="molecule type" value="Genomic_DNA"/>
</dbReference>
<comment type="caution">
    <text evidence="2">The sequence shown here is derived from an EMBL/GenBank/DDBJ whole genome shotgun (WGS) entry which is preliminary data.</text>
</comment>
<feature type="chain" id="PRO_5004846118" description="Methylamine utilization protein" evidence="1">
    <location>
        <begin position="21"/>
        <end position="213"/>
    </location>
</feature>
<accession>W4LYJ8</accession>
<evidence type="ECO:0008006" key="4">
    <source>
        <dbReference type="Google" id="ProtNLM"/>
    </source>
</evidence>
<dbReference type="PATRIC" id="fig|1429439.4.peg.5827"/>